<accession>A0A7J6I9V6</accession>
<protein>
    <submittedName>
        <fullName evidence="2">Uncharacterized protein</fullName>
    </submittedName>
</protein>
<reference evidence="2 3" key="1">
    <citation type="journal article" date="2020" name="bioRxiv">
        <title>Sequence and annotation of 42 cannabis genomes reveals extensive copy number variation in cannabinoid synthesis and pathogen resistance genes.</title>
        <authorList>
            <person name="Mckernan K.J."/>
            <person name="Helbert Y."/>
            <person name="Kane L.T."/>
            <person name="Ebling H."/>
            <person name="Zhang L."/>
            <person name="Liu B."/>
            <person name="Eaton Z."/>
            <person name="Mclaughlin S."/>
            <person name="Kingan S."/>
            <person name="Baybayan P."/>
            <person name="Concepcion G."/>
            <person name="Jordan M."/>
            <person name="Riva A."/>
            <person name="Barbazuk W."/>
            <person name="Harkins T."/>
        </authorList>
    </citation>
    <scope>NUCLEOTIDE SEQUENCE [LARGE SCALE GENOMIC DNA]</scope>
    <source>
        <strain evidence="3">cv. Jamaican Lion 4</strain>
        <tissue evidence="2">Leaf</tissue>
    </source>
</reference>
<sequence>MLTSYFEIRKSFGLLEQFRSFSKGDSKNHNDIVMRRMKNRERQRRYRARKRLEEDLKKSSMPSSIIEQSIIVHQRSTSPTLPVVEPEPQSNVVVSNYSARVLCRRNWKKDARRAHSCKDLQVYPNDNLVTAPVLSSNSQISELSSQRVSRPDMSHGVVSHATTPTMQRTGSGRRDWKAEARRKQN</sequence>
<organism evidence="2 3">
    <name type="scientific">Cannabis sativa</name>
    <name type="common">Hemp</name>
    <name type="synonym">Marijuana</name>
    <dbReference type="NCBI Taxonomy" id="3483"/>
    <lineage>
        <taxon>Eukaryota</taxon>
        <taxon>Viridiplantae</taxon>
        <taxon>Streptophyta</taxon>
        <taxon>Embryophyta</taxon>
        <taxon>Tracheophyta</taxon>
        <taxon>Spermatophyta</taxon>
        <taxon>Magnoliopsida</taxon>
        <taxon>eudicotyledons</taxon>
        <taxon>Gunneridae</taxon>
        <taxon>Pentapetalae</taxon>
        <taxon>rosids</taxon>
        <taxon>fabids</taxon>
        <taxon>Rosales</taxon>
        <taxon>Cannabaceae</taxon>
        <taxon>Cannabis</taxon>
    </lineage>
</organism>
<comment type="caution">
    <text evidence="2">The sequence shown here is derived from an EMBL/GenBank/DDBJ whole genome shotgun (WGS) entry which is preliminary data.</text>
</comment>
<gene>
    <name evidence="2" type="ORF">G4B88_014819</name>
</gene>
<feature type="compositionally biased region" description="Low complexity" evidence="1">
    <location>
        <begin position="137"/>
        <end position="146"/>
    </location>
</feature>
<dbReference type="EMBL" id="JAATIQ010000002">
    <property type="protein sequence ID" value="KAF4404363.1"/>
    <property type="molecule type" value="Genomic_DNA"/>
</dbReference>
<feature type="region of interest" description="Disordered" evidence="1">
    <location>
        <begin position="137"/>
        <end position="185"/>
    </location>
</feature>
<proteinExistence type="predicted"/>
<evidence type="ECO:0000313" key="3">
    <source>
        <dbReference type="Proteomes" id="UP000583929"/>
    </source>
</evidence>
<name>A0A7J6I9V6_CANSA</name>
<dbReference type="Proteomes" id="UP000583929">
    <property type="component" value="Unassembled WGS sequence"/>
</dbReference>
<evidence type="ECO:0000313" key="2">
    <source>
        <dbReference type="EMBL" id="KAF4404363.1"/>
    </source>
</evidence>
<feature type="compositionally biased region" description="Basic and acidic residues" evidence="1">
    <location>
        <begin position="172"/>
        <end position="185"/>
    </location>
</feature>
<evidence type="ECO:0000256" key="1">
    <source>
        <dbReference type="SAM" id="MobiDB-lite"/>
    </source>
</evidence>
<dbReference type="AlphaFoldDB" id="A0A7J6I9V6"/>
<feature type="compositionally biased region" description="Polar residues" evidence="1">
    <location>
        <begin position="160"/>
        <end position="170"/>
    </location>
</feature>
<keyword evidence="3" id="KW-1185">Reference proteome</keyword>